<reference evidence="1 2" key="1">
    <citation type="journal article" date="2013" name="Genome Announc.">
        <title>Draft Genome Sequence of Staphylococcus simulans UMC-CNS-990, Isolated from a Case of Chronic Bovine Mastitis.</title>
        <authorList>
            <person name="Calcutt M.J."/>
            <person name="Foecking M.F."/>
            <person name="Hsieh H.Y."/>
            <person name="Perry J."/>
            <person name="Stewart G.C."/>
            <person name="Middleton J.R."/>
        </authorList>
    </citation>
    <scope>NUCLEOTIDE SEQUENCE [LARGE SCALE GENOMIC DNA]</scope>
    <source>
        <strain evidence="1 2">LRHMDP3</strain>
    </source>
</reference>
<gene>
    <name evidence="1" type="ORF">LRHMDP3_147</name>
</gene>
<evidence type="ECO:0000313" key="2">
    <source>
        <dbReference type="Proteomes" id="UP000009352"/>
    </source>
</evidence>
<sequence length="54" mass="6166">MQAKIAFLRDLSVNSPEKPLHVLLTRICLLDEKKKGLEVILKAHFAVLERLQAK</sequence>
<dbReference type="EMBL" id="AMQX01000001">
    <property type="protein sequence ID" value="EKS53615.1"/>
    <property type="molecule type" value="Genomic_DNA"/>
</dbReference>
<organism evidence="1 2">
    <name type="scientific">Lacticaseibacillus rhamnosus LRHMDP3</name>
    <dbReference type="NCBI Taxonomy" id="1203259"/>
    <lineage>
        <taxon>Bacteria</taxon>
        <taxon>Bacillati</taxon>
        <taxon>Bacillota</taxon>
        <taxon>Bacilli</taxon>
        <taxon>Lactobacillales</taxon>
        <taxon>Lactobacillaceae</taxon>
        <taxon>Lacticaseibacillus</taxon>
    </lineage>
</organism>
<dbReference type="AlphaFoldDB" id="A0AB33XYA0"/>
<dbReference type="Proteomes" id="UP000009352">
    <property type="component" value="Unassembled WGS sequence"/>
</dbReference>
<protein>
    <submittedName>
        <fullName evidence="1">Uncharacterized protein</fullName>
    </submittedName>
</protein>
<evidence type="ECO:0000313" key="1">
    <source>
        <dbReference type="EMBL" id="EKS53615.1"/>
    </source>
</evidence>
<accession>A0AB33XYA0</accession>
<name>A0AB33XYA0_LACRH</name>
<comment type="caution">
    <text evidence="1">The sequence shown here is derived from an EMBL/GenBank/DDBJ whole genome shotgun (WGS) entry which is preliminary data.</text>
</comment>
<proteinExistence type="predicted"/>